<comment type="caution">
    <text evidence="2">The sequence shown here is derived from an EMBL/GenBank/DDBJ whole genome shotgun (WGS) entry which is preliminary data.</text>
</comment>
<dbReference type="Pfam" id="PF01850">
    <property type="entry name" value="PIN"/>
    <property type="match status" value="1"/>
</dbReference>
<evidence type="ECO:0000259" key="1">
    <source>
        <dbReference type="Pfam" id="PF01850"/>
    </source>
</evidence>
<dbReference type="Gene3D" id="3.40.50.1010">
    <property type="entry name" value="5'-nuclease"/>
    <property type="match status" value="1"/>
</dbReference>
<dbReference type="EMBL" id="PFMR01000111">
    <property type="protein sequence ID" value="PIZ17499.1"/>
    <property type="molecule type" value="Genomic_DNA"/>
</dbReference>
<gene>
    <name evidence="2" type="ORF">COY52_04335</name>
</gene>
<evidence type="ECO:0000313" key="2">
    <source>
        <dbReference type="EMBL" id="PIZ17499.1"/>
    </source>
</evidence>
<dbReference type="PANTHER" id="PTHR38826:SF5">
    <property type="entry name" value="RIBONUCLEASE VAPC13"/>
    <property type="match status" value="1"/>
</dbReference>
<evidence type="ECO:0000313" key="3">
    <source>
        <dbReference type="Proteomes" id="UP000229307"/>
    </source>
</evidence>
<dbReference type="AlphaFoldDB" id="A0A2M7SDD3"/>
<protein>
    <recommendedName>
        <fullName evidence="1">PIN domain-containing protein</fullName>
    </recommendedName>
</protein>
<proteinExistence type="predicted"/>
<name>A0A2M7SDD3_9BACT</name>
<feature type="domain" description="PIN" evidence="1">
    <location>
        <begin position="9"/>
        <end position="132"/>
    </location>
</feature>
<organism evidence="2 3">
    <name type="scientific">Candidatus Desantisbacteria bacterium CG_4_10_14_0_8_um_filter_48_22</name>
    <dbReference type="NCBI Taxonomy" id="1974543"/>
    <lineage>
        <taxon>Bacteria</taxon>
        <taxon>Candidatus Desantisiibacteriota</taxon>
    </lineage>
</organism>
<dbReference type="InterPro" id="IPR002716">
    <property type="entry name" value="PIN_dom"/>
</dbReference>
<reference evidence="3" key="1">
    <citation type="submission" date="2017-09" db="EMBL/GenBank/DDBJ databases">
        <title>Depth-based differentiation of microbial function through sediment-hosted aquifers and enrichment of novel symbionts in the deep terrestrial subsurface.</title>
        <authorList>
            <person name="Probst A.J."/>
            <person name="Ladd B."/>
            <person name="Jarett J.K."/>
            <person name="Geller-Mcgrath D.E."/>
            <person name="Sieber C.M.K."/>
            <person name="Emerson J.B."/>
            <person name="Anantharaman K."/>
            <person name="Thomas B.C."/>
            <person name="Malmstrom R."/>
            <person name="Stieglmeier M."/>
            <person name="Klingl A."/>
            <person name="Woyke T."/>
            <person name="Ryan C.M."/>
            <person name="Banfield J.F."/>
        </authorList>
    </citation>
    <scope>NUCLEOTIDE SEQUENCE [LARGE SCALE GENOMIC DNA]</scope>
</reference>
<accession>A0A2M7SDD3</accession>
<dbReference type="InterPro" id="IPR052106">
    <property type="entry name" value="PINc/VapC_TA"/>
</dbReference>
<dbReference type="InterPro" id="IPR029060">
    <property type="entry name" value="PIN-like_dom_sf"/>
</dbReference>
<dbReference type="Proteomes" id="UP000229307">
    <property type="component" value="Unassembled WGS sequence"/>
</dbReference>
<sequence>MKWGISMRLVDANVILRLILEDDRKKADDCERLLQRAVDGKEKLFISDFVIAEIVWVLERTYRLARKDIRPKIEGICNTPNLVFQNKHILQEAISIYEEANIDFIDAFHSAWIKHNGMEGVFSYDEHFDKVPGIGRKEP</sequence>
<dbReference type="PANTHER" id="PTHR38826">
    <property type="entry name" value="RIBONUCLEASE VAPC13"/>
    <property type="match status" value="1"/>
</dbReference>
<dbReference type="SUPFAM" id="SSF88723">
    <property type="entry name" value="PIN domain-like"/>
    <property type="match status" value="1"/>
</dbReference>